<dbReference type="Proteomes" id="UP000521943">
    <property type="component" value="Unassembled WGS sequence"/>
</dbReference>
<accession>A0A8H6HF31</accession>
<keyword evidence="1" id="KW-0812">Transmembrane</keyword>
<evidence type="ECO:0000313" key="3">
    <source>
        <dbReference type="Proteomes" id="UP000521943"/>
    </source>
</evidence>
<organism evidence="2 3">
    <name type="scientific">Ephemerocybe angulata</name>
    <dbReference type="NCBI Taxonomy" id="980116"/>
    <lineage>
        <taxon>Eukaryota</taxon>
        <taxon>Fungi</taxon>
        <taxon>Dikarya</taxon>
        <taxon>Basidiomycota</taxon>
        <taxon>Agaricomycotina</taxon>
        <taxon>Agaricomycetes</taxon>
        <taxon>Agaricomycetidae</taxon>
        <taxon>Agaricales</taxon>
        <taxon>Agaricineae</taxon>
        <taxon>Psathyrellaceae</taxon>
        <taxon>Ephemerocybe</taxon>
    </lineage>
</organism>
<gene>
    <name evidence="2" type="ORF">DFP72DRAFT_856779</name>
</gene>
<reference evidence="2 3" key="1">
    <citation type="submission" date="2020-07" db="EMBL/GenBank/DDBJ databases">
        <title>Comparative genomics of pyrophilous fungi reveals a link between fire events and developmental genes.</title>
        <authorList>
            <consortium name="DOE Joint Genome Institute"/>
            <person name="Steindorff A.S."/>
            <person name="Carver A."/>
            <person name="Calhoun S."/>
            <person name="Stillman K."/>
            <person name="Liu H."/>
            <person name="Lipzen A."/>
            <person name="Pangilinan J."/>
            <person name="Labutti K."/>
            <person name="Bruns T.D."/>
            <person name="Grigoriev I.V."/>
        </authorList>
    </citation>
    <scope>NUCLEOTIDE SEQUENCE [LARGE SCALE GENOMIC DNA]</scope>
    <source>
        <strain evidence="2 3">CBS 144469</strain>
    </source>
</reference>
<sequence length="235" mass="26266">MSLGSGELQELAIEISSRMRNEYIFLAFSYFYLYYYLSTLSEEVQIIPFAGFDDLDPEVADRKGSVPLESIPSHHHLHNIISMYRINVFFVTPSPRQANSALSRAARCIPSWVLVFTISTERPVSFKVIGFASEWDLTLNGDEIDGQDEQALTVPALVLETPLFGELSRGAFTYSAAKKYESAGYISLAKVICIMSALVLFIFSVRYKNQEGTLLHILRRDSGAHVLAVVGWPGL</sequence>
<keyword evidence="1" id="KW-0472">Membrane</keyword>
<feature type="transmembrane region" description="Helical" evidence="1">
    <location>
        <begin position="183"/>
        <end position="203"/>
    </location>
</feature>
<dbReference type="EMBL" id="JACGCI010000110">
    <property type="protein sequence ID" value="KAF6745072.1"/>
    <property type="molecule type" value="Genomic_DNA"/>
</dbReference>
<keyword evidence="3" id="KW-1185">Reference proteome</keyword>
<dbReference type="AlphaFoldDB" id="A0A8H6HF31"/>
<protein>
    <submittedName>
        <fullName evidence="2">Uncharacterized protein</fullName>
    </submittedName>
</protein>
<keyword evidence="1" id="KW-1133">Transmembrane helix</keyword>
<name>A0A8H6HF31_9AGAR</name>
<evidence type="ECO:0000256" key="1">
    <source>
        <dbReference type="SAM" id="Phobius"/>
    </source>
</evidence>
<evidence type="ECO:0000313" key="2">
    <source>
        <dbReference type="EMBL" id="KAF6745072.1"/>
    </source>
</evidence>
<comment type="caution">
    <text evidence="2">The sequence shown here is derived from an EMBL/GenBank/DDBJ whole genome shotgun (WGS) entry which is preliminary data.</text>
</comment>
<proteinExistence type="predicted"/>